<sequence length="212" mass="24074">MPFVGEDVHSGRKRRYSDDDDRLAFPTYHPEGSRDIYVVKQKPEFAFRKVLPVSKRIRTTSDDIDTDDSNTNTRGRRLSQIKALQFQPATKTILAACHICHRKPTKKTHLDSFADCQGCGERTCFVCIRECHGWNMDGDSGVSEQEALSRSFHMHDVDDEQQHNTNMKERQQTNQGWNAVGHQAVVCSRCCIERGTEGEVTCLGCFSKMEGS</sequence>
<evidence type="ECO:0000313" key="3">
    <source>
        <dbReference type="Proteomes" id="UP000253153"/>
    </source>
</evidence>
<comment type="caution">
    <text evidence="2">The sequence shown here is derived from an EMBL/GenBank/DDBJ whole genome shotgun (WGS) entry which is preliminary data.</text>
</comment>
<gene>
    <name evidence="2" type="ORF">FIESC28_02638</name>
</gene>
<evidence type="ECO:0000256" key="1">
    <source>
        <dbReference type="SAM" id="MobiDB-lite"/>
    </source>
</evidence>
<accession>A0A366S6R3</accession>
<feature type="compositionally biased region" description="Basic and acidic residues" evidence="1">
    <location>
        <begin position="1"/>
        <end position="10"/>
    </location>
</feature>
<keyword evidence="3" id="KW-1185">Reference proteome</keyword>
<dbReference type="GeneID" id="41992083"/>
<organism evidence="2 3">
    <name type="scientific">Fusarium coffeatum</name>
    <dbReference type="NCBI Taxonomy" id="231269"/>
    <lineage>
        <taxon>Eukaryota</taxon>
        <taxon>Fungi</taxon>
        <taxon>Dikarya</taxon>
        <taxon>Ascomycota</taxon>
        <taxon>Pezizomycotina</taxon>
        <taxon>Sordariomycetes</taxon>
        <taxon>Hypocreomycetidae</taxon>
        <taxon>Hypocreales</taxon>
        <taxon>Nectriaceae</taxon>
        <taxon>Fusarium</taxon>
        <taxon>Fusarium incarnatum-equiseti species complex</taxon>
    </lineage>
</organism>
<dbReference type="OrthoDB" id="5377226at2759"/>
<proteinExistence type="predicted"/>
<dbReference type="Proteomes" id="UP000253153">
    <property type="component" value="Unassembled WGS sequence"/>
</dbReference>
<name>A0A366S6R3_9HYPO</name>
<reference evidence="2 3" key="1">
    <citation type="submission" date="2018-06" db="EMBL/GenBank/DDBJ databases">
        <title>Fusarium incarnatum-equiseti species complex species 28.</title>
        <authorList>
            <person name="Gardiner D.M."/>
        </authorList>
    </citation>
    <scope>NUCLEOTIDE SEQUENCE [LARGE SCALE GENOMIC DNA]</scope>
    <source>
        <strain evidence="2 3">FIESC_28</strain>
    </source>
</reference>
<dbReference type="RefSeq" id="XP_031019179.1">
    <property type="nucleotide sequence ID" value="XM_031156787.1"/>
</dbReference>
<feature type="region of interest" description="Disordered" evidence="1">
    <location>
        <begin position="1"/>
        <end position="27"/>
    </location>
</feature>
<protein>
    <submittedName>
        <fullName evidence="2">Uncharacterized protein</fullName>
    </submittedName>
</protein>
<dbReference type="EMBL" id="QKXC01000054">
    <property type="protein sequence ID" value="RBR24588.1"/>
    <property type="molecule type" value="Genomic_DNA"/>
</dbReference>
<dbReference type="AlphaFoldDB" id="A0A366S6R3"/>
<evidence type="ECO:0000313" key="2">
    <source>
        <dbReference type="EMBL" id="RBR24588.1"/>
    </source>
</evidence>